<dbReference type="GO" id="GO:0016020">
    <property type="term" value="C:membrane"/>
    <property type="evidence" value="ECO:0007669"/>
    <property type="project" value="TreeGrafter"/>
</dbReference>
<dbReference type="Proteomes" id="UP001324115">
    <property type="component" value="Unassembled WGS sequence"/>
</dbReference>
<feature type="domain" description="PGG" evidence="2">
    <location>
        <begin position="147"/>
        <end position="258"/>
    </location>
</feature>
<keyword evidence="1" id="KW-0812">Transmembrane</keyword>
<protein>
    <recommendedName>
        <fullName evidence="2">PGG domain-containing protein</fullName>
    </recommendedName>
</protein>
<organism evidence="3 4">
    <name type="scientific">Quercus rubra</name>
    <name type="common">Northern red oak</name>
    <name type="synonym">Quercus borealis</name>
    <dbReference type="NCBI Taxonomy" id="3512"/>
    <lineage>
        <taxon>Eukaryota</taxon>
        <taxon>Viridiplantae</taxon>
        <taxon>Streptophyta</taxon>
        <taxon>Embryophyta</taxon>
        <taxon>Tracheophyta</taxon>
        <taxon>Spermatophyta</taxon>
        <taxon>Magnoliopsida</taxon>
        <taxon>eudicotyledons</taxon>
        <taxon>Gunneridae</taxon>
        <taxon>Pentapetalae</taxon>
        <taxon>rosids</taxon>
        <taxon>fabids</taxon>
        <taxon>Fagales</taxon>
        <taxon>Fagaceae</taxon>
        <taxon>Quercus</taxon>
    </lineage>
</organism>
<accession>A0AAN7IVJ3</accession>
<dbReference type="SUPFAM" id="SSF48403">
    <property type="entry name" value="Ankyrin repeat"/>
    <property type="match status" value="1"/>
</dbReference>
<feature type="transmembrane region" description="Helical" evidence="1">
    <location>
        <begin position="234"/>
        <end position="258"/>
    </location>
</feature>
<dbReference type="InterPro" id="IPR026961">
    <property type="entry name" value="PGG_dom"/>
</dbReference>
<keyword evidence="1" id="KW-1133">Transmembrane helix</keyword>
<evidence type="ECO:0000256" key="1">
    <source>
        <dbReference type="SAM" id="Phobius"/>
    </source>
</evidence>
<feature type="transmembrane region" description="Helical" evidence="1">
    <location>
        <begin position="270"/>
        <end position="291"/>
    </location>
</feature>
<dbReference type="PANTHER" id="PTHR24177:SF103">
    <property type="entry name" value="PGG DOMAIN-CONTAINING PROTEIN"/>
    <property type="match status" value="1"/>
</dbReference>
<dbReference type="Gene3D" id="1.25.40.20">
    <property type="entry name" value="Ankyrin repeat-containing domain"/>
    <property type="match status" value="1"/>
</dbReference>
<dbReference type="InterPro" id="IPR036770">
    <property type="entry name" value="Ankyrin_rpt-contain_sf"/>
</dbReference>
<dbReference type="EMBL" id="JAXUIC010000005">
    <property type="protein sequence ID" value="KAK4587800.1"/>
    <property type="molecule type" value="Genomic_DNA"/>
</dbReference>
<feature type="transmembrane region" description="Helical" evidence="1">
    <location>
        <begin position="190"/>
        <end position="214"/>
    </location>
</feature>
<sequence length="318" mass="35590">MRTWEAPVLIAAKNGIIEVVEGILSKIPKAIFEVDSEGKSIVLLAVEHNQPEVYKLLTSLYKNRMNSLICKVDNKGNSALHLAAKLTNSNPWPVPGAASQMQWEIRWYEYIMQSMPRMFQHLRNDDGKTPEDIFWDTHTPLIDQRREWLNYTSSSCSVVAGLIVTATFPMSISVPGGVNDAGSPFHKDQLAFNIFTISSYVSFYSSLLAVVLFLSVLTSSNYRSSLRNDLPTKLLLGLTAFYVSIASTAISFSAGHFINLREKLKSAAFPAYPVICLVVIFVSIIEFPLYFQLAWATFKRVPQLNTASLGVTFDLKDY</sequence>
<reference evidence="3 4" key="1">
    <citation type="journal article" date="2023" name="G3 (Bethesda)">
        <title>A haplotype-resolved chromosome-scale genome for Quercus rubra L. provides insights into the genetics of adaptive traits for red oak species.</title>
        <authorList>
            <person name="Kapoor B."/>
            <person name="Jenkins J."/>
            <person name="Schmutz J."/>
            <person name="Zhebentyayeva T."/>
            <person name="Kuelheim C."/>
            <person name="Coggeshall M."/>
            <person name="Heim C."/>
            <person name="Lasky J.R."/>
            <person name="Leites L."/>
            <person name="Islam-Faridi N."/>
            <person name="Romero-Severson J."/>
            <person name="DeLeo V.L."/>
            <person name="Lucas S.M."/>
            <person name="Lazic D."/>
            <person name="Gailing O."/>
            <person name="Carlson J."/>
            <person name="Staton M."/>
        </authorList>
    </citation>
    <scope>NUCLEOTIDE SEQUENCE [LARGE SCALE GENOMIC DNA]</scope>
    <source>
        <strain evidence="3">Pseudo-F2</strain>
    </source>
</reference>
<dbReference type="AlphaFoldDB" id="A0AAN7IVJ3"/>
<proteinExistence type="predicted"/>
<feature type="transmembrane region" description="Helical" evidence="1">
    <location>
        <begin position="148"/>
        <end position="170"/>
    </location>
</feature>
<keyword evidence="1" id="KW-0472">Membrane</keyword>
<keyword evidence="4" id="KW-1185">Reference proteome</keyword>
<name>A0AAN7IVJ3_QUERU</name>
<dbReference type="PANTHER" id="PTHR24177">
    <property type="entry name" value="CASKIN"/>
    <property type="match status" value="1"/>
</dbReference>
<evidence type="ECO:0000313" key="4">
    <source>
        <dbReference type="Proteomes" id="UP001324115"/>
    </source>
</evidence>
<gene>
    <name evidence="3" type="ORF">RGQ29_018983</name>
</gene>
<evidence type="ECO:0000313" key="3">
    <source>
        <dbReference type="EMBL" id="KAK4587800.1"/>
    </source>
</evidence>
<dbReference type="Pfam" id="PF12796">
    <property type="entry name" value="Ank_2"/>
    <property type="match status" value="1"/>
</dbReference>
<evidence type="ECO:0000259" key="2">
    <source>
        <dbReference type="Pfam" id="PF13962"/>
    </source>
</evidence>
<dbReference type="Pfam" id="PF13962">
    <property type="entry name" value="PGG"/>
    <property type="match status" value="1"/>
</dbReference>
<dbReference type="InterPro" id="IPR002110">
    <property type="entry name" value="Ankyrin_rpt"/>
</dbReference>
<comment type="caution">
    <text evidence="3">The sequence shown here is derived from an EMBL/GenBank/DDBJ whole genome shotgun (WGS) entry which is preliminary data.</text>
</comment>